<dbReference type="InterPro" id="IPR036388">
    <property type="entry name" value="WH-like_DNA-bd_sf"/>
</dbReference>
<dbReference type="Gene3D" id="1.10.10.10">
    <property type="entry name" value="Winged helix-like DNA-binding domain superfamily/Winged helix DNA-binding domain"/>
    <property type="match status" value="1"/>
</dbReference>
<proteinExistence type="predicted"/>
<feature type="transmembrane region" description="Helical" evidence="2">
    <location>
        <begin position="132"/>
        <end position="150"/>
    </location>
</feature>
<dbReference type="Proteomes" id="UP000683310">
    <property type="component" value="Chromosome"/>
</dbReference>
<name>A0ABX8CFQ4_9NOCA</name>
<dbReference type="EMBL" id="CP074371">
    <property type="protein sequence ID" value="QVI18793.1"/>
    <property type="molecule type" value="Genomic_DNA"/>
</dbReference>
<feature type="compositionally biased region" description="Basic and acidic residues" evidence="1">
    <location>
        <begin position="34"/>
        <end position="87"/>
    </location>
</feature>
<evidence type="ECO:0000313" key="4">
    <source>
        <dbReference type="EMBL" id="QVI18793.1"/>
    </source>
</evidence>
<feature type="transmembrane region" description="Helical" evidence="2">
    <location>
        <begin position="93"/>
        <end position="112"/>
    </location>
</feature>
<sequence>MTGNDAGSIVGRTNDVAPHGAPRVDTVASPVTSQHERDTTPSEPCPGKDDVPSTLREEAIMTTARDRRDNMSQQPRDTRRTRDTDATDRGGRVVAWAGFIFGSVLSIVMNWLHTWLPAASKPHGWSPGVWPQIGSAVWPVTLLLAVEVLSRVRWRPGLAWALARYGGVGTVAAGSALISYGHVHDVLQSWEYGTVGSAVGPLVLDGLMVACGFALLSESSSPAAGRGTALTPPIVLDIPTHTARGRAPAAEVGEPSAASVNAVSRQDSPEALAGDVLGVELRTRHQDATPRQPAATGATPGDSPATARDSDDPITRDERILALHAAGRSTREIADEIGVHHSTVARVVARYGSSDTTCDTLAGLRLIQTPANGEETAS</sequence>
<evidence type="ECO:0000313" key="5">
    <source>
        <dbReference type="Proteomes" id="UP000683310"/>
    </source>
</evidence>
<dbReference type="Pfam" id="PF13936">
    <property type="entry name" value="HTH_38"/>
    <property type="match status" value="1"/>
</dbReference>
<feature type="transmembrane region" description="Helical" evidence="2">
    <location>
        <begin position="162"/>
        <end position="183"/>
    </location>
</feature>
<evidence type="ECO:0000256" key="1">
    <source>
        <dbReference type="SAM" id="MobiDB-lite"/>
    </source>
</evidence>
<dbReference type="InterPro" id="IPR025246">
    <property type="entry name" value="IS30-like_HTH"/>
</dbReference>
<protein>
    <submittedName>
        <fullName evidence="4">Helix-turn-helix domain-containing protein</fullName>
    </submittedName>
</protein>
<reference evidence="4 5" key="1">
    <citation type="submission" date="2021-04" db="EMBL/GenBank/DDBJ databases">
        <title>Nocardia tengchongensis.</title>
        <authorList>
            <person name="Zhuang k."/>
            <person name="Ran Y."/>
            <person name="Li W."/>
        </authorList>
    </citation>
    <scope>NUCLEOTIDE SEQUENCE [LARGE SCALE GENOMIC DNA]</scope>
    <source>
        <strain evidence="4 5">CFH S0057</strain>
    </source>
</reference>
<evidence type="ECO:0000259" key="3">
    <source>
        <dbReference type="Pfam" id="PF13936"/>
    </source>
</evidence>
<keyword evidence="2" id="KW-0812">Transmembrane</keyword>
<keyword evidence="2" id="KW-0472">Membrane</keyword>
<accession>A0ABX8CFQ4</accession>
<feature type="region of interest" description="Disordered" evidence="1">
    <location>
        <begin position="1"/>
        <end position="87"/>
    </location>
</feature>
<keyword evidence="2" id="KW-1133">Transmembrane helix</keyword>
<feature type="domain" description="Transposase IS30-like HTH" evidence="3">
    <location>
        <begin position="318"/>
        <end position="350"/>
    </location>
</feature>
<dbReference type="SUPFAM" id="SSF46689">
    <property type="entry name" value="Homeodomain-like"/>
    <property type="match status" value="1"/>
</dbReference>
<dbReference type="InterPro" id="IPR009057">
    <property type="entry name" value="Homeodomain-like_sf"/>
</dbReference>
<feature type="region of interest" description="Disordered" evidence="1">
    <location>
        <begin position="284"/>
        <end position="314"/>
    </location>
</feature>
<feature type="transmembrane region" description="Helical" evidence="2">
    <location>
        <begin position="195"/>
        <end position="216"/>
    </location>
</feature>
<organism evidence="4 5">
    <name type="scientific">Nocardia tengchongensis</name>
    <dbReference type="NCBI Taxonomy" id="2055889"/>
    <lineage>
        <taxon>Bacteria</taxon>
        <taxon>Bacillati</taxon>
        <taxon>Actinomycetota</taxon>
        <taxon>Actinomycetes</taxon>
        <taxon>Mycobacteriales</taxon>
        <taxon>Nocardiaceae</taxon>
        <taxon>Nocardia</taxon>
    </lineage>
</organism>
<gene>
    <name evidence="4" type="ORF">KHQ06_19895</name>
</gene>
<evidence type="ECO:0000256" key="2">
    <source>
        <dbReference type="SAM" id="Phobius"/>
    </source>
</evidence>
<feature type="region of interest" description="Disordered" evidence="1">
    <location>
        <begin position="245"/>
        <end position="271"/>
    </location>
</feature>
<keyword evidence="5" id="KW-1185">Reference proteome</keyword>